<comment type="caution">
    <text evidence="1">The sequence shown here is derived from an EMBL/GenBank/DDBJ whole genome shotgun (WGS) entry which is preliminary data.</text>
</comment>
<name>A0ABN7UWX9_GIGMA</name>
<feature type="non-terminal residue" evidence="1">
    <location>
        <position position="1"/>
    </location>
</feature>
<dbReference type="Proteomes" id="UP000789901">
    <property type="component" value="Unassembled WGS sequence"/>
</dbReference>
<reference evidence="1 2" key="1">
    <citation type="submission" date="2021-06" db="EMBL/GenBank/DDBJ databases">
        <authorList>
            <person name="Kallberg Y."/>
            <person name="Tangrot J."/>
            <person name="Rosling A."/>
        </authorList>
    </citation>
    <scope>NUCLEOTIDE SEQUENCE [LARGE SCALE GENOMIC DNA]</scope>
    <source>
        <strain evidence="1 2">120-4 pot B 10/14</strain>
    </source>
</reference>
<proteinExistence type="predicted"/>
<dbReference type="EMBL" id="CAJVQB010006170">
    <property type="protein sequence ID" value="CAG8678680.1"/>
    <property type="molecule type" value="Genomic_DNA"/>
</dbReference>
<protein>
    <submittedName>
        <fullName evidence="1">35316_t:CDS:1</fullName>
    </submittedName>
</protein>
<evidence type="ECO:0000313" key="2">
    <source>
        <dbReference type="Proteomes" id="UP000789901"/>
    </source>
</evidence>
<sequence>TEILQEKSHIQAVYIYALGIIITEISTEKKAFNSYNLMINL</sequence>
<gene>
    <name evidence="1" type="ORF">GMARGA_LOCUS10832</name>
</gene>
<keyword evidence="2" id="KW-1185">Reference proteome</keyword>
<accession>A0ABN7UWX9</accession>
<organism evidence="1 2">
    <name type="scientific">Gigaspora margarita</name>
    <dbReference type="NCBI Taxonomy" id="4874"/>
    <lineage>
        <taxon>Eukaryota</taxon>
        <taxon>Fungi</taxon>
        <taxon>Fungi incertae sedis</taxon>
        <taxon>Mucoromycota</taxon>
        <taxon>Glomeromycotina</taxon>
        <taxon>Glomeromycetes</taxon>
        <taxon>Diversisporales</taxon>
        <taxon>Gigasporaceae</taxon>
        <taxon>Gigaspora</taxon>
    </lineage>
</organism>
<evidence type="ECO:0000313" key="1">
    <source>
        <dbReference type="EMBL" id="CAG8678680.1"/>
    </source>
</evidence>